<evidence type="ECO:0000313" key="2">
    <source>
        <dbReference type="Proteomes" id="UP000245629"/>
    </source>
</evidence>
<dbReference type="Gene3D" id="3.30.2000.20">
    <property type="match status" value="1"/>
</dbReference>
<keyword evidence="2" id="KW-1185">Reference proteome</keyword>
<dbReference type="AlphaFoldDB" id="A0A2S2CKX7"/>
<reference evidence="2" key="1">
    <citation type="submission" date="2018-05" db="EMBL/GenBank/DDBJ databases">
        <title>Azospirillum thermophila sp. nov., a novel isolated from hot spring.</title>
        <authorList>
            <person name="Zhao Z."/>
        </authorList>
    </citation>
    <scope>NUCLEOTIDE SEQUENCE [LARGE SCALE GENOMIC DNA]</scope>
    <source>
        <strain evidence="2">CFH 70021</strain>
    </source>
</reference>
<protein>
    <submittedName>
        <fullName evidence="1">Uncharacterized protein</fullName>
    </submittedName>
</protein>
<dbReference type="KEGG" id="azz:DEW08_01490"/>
<evidence type="ECO:0000313" key="1">
    <source>
        <dbReference type="EMBL" id="AWK85030.1"/>
    </source>
</evidence>
<name>A0A2S2CKX7_9PROT</name>
<dbReference type="RefSeq" id="WP_109323864.1">
    <property type="nucleotide sequence ID" value="NZ_CP029352.1"/>
</dbReference>
<organism evidence="1 2">
    <name type="scientific">Azospirillum thermophilum</name>
    <dbReference type="NCBI Taxonomy" id="2202148"/>
    <lineage>
        <taxon>Bacteria</taxon>
        <taxon>Pseudomonadati</taxon>
        <taxon>Pseudomonadota</taxon>
        <taxon>Alphaproteobacteria</taxon>
        <taxon>Rhodospirillales</taxon>
        <taxon>Azospirillaceae</taxon>
        <taxon>Azospirillum</taxon>
    </lineage>
</organism>
<proteinExistence type="predicted"/>
<dbReference type="Proteomes" id="UP000245629">
    <property type="component" value="Chromosome 1"/>
</dbReference>
<sequence>MIADVETALKTKLAEVVPDWPIRWPNSSWPPGTKLSDASMPVDDDGAPAPAIEAEVVSGRTTATAGPKGKRRAMAFGVCRLYLSVAQGTGTAAITEKADAIADAFRRVTVWIDPATTARLITMDPRADDGVAAYEDGSRFCRMLSIPWDYDFPD</sequence>
<dbReference type="EMBL" id="CP029352">
    <property type="protein sequence ID" value="AWK85030.1"/>
    <property type="molecule type" value="Genomic_DNA"/>
</dbReference>
<accession>A0A2S2CKX7</accession>
<gene>
    <name evidence="1" type="ORF">DEW08_01490</name>
</gene>